<evidence type="ECO:0000313" key="3">
    <source>
        <dbReference type="Proteomes" id="UP000031866"/>
    </source>
</evidence>
<feature type="transmembrane region" description="Helical" evidence="1">
    <location>
        <begin position="141"/>
        <end position="160"/>
    </location>
</feature>
<dbReference type="RefSeq" id="WP_041898434.1">
    <property type="nucleotide sequence ID" value="NZ_CP010086.2"/>
</dbReference>
<keyword evidence="1" id="KW-0812">Transmembrane</keyword>
<evidence type="ECO:0000256" key="1">
    <source>
        <dbReference type="SAM" id="Phobius"/>
    </source>
</evidence>
<proteinExistence type="predicted"/>
<dbReference type="STRING" id="1520.LF65_04034"/>
<reference evidence="3" key="1">
    <citation type="submission" date="2014-12" db="EMBL/GenBank/DDBJ databases">
        <title>Genome sequence of Clostridium beijerinckii strain 59B.</title>
        <authorList>
            <person name="Little G.T."/>
            <person name="Minton N.P."/>
        </authorList>
    </citation>
    <scope>NUCLEOTIDE SEQUENCE [LARGE SCALE GENOMIC DNA]</scope>
    <source>
        <strain evidence="3">59B</strain>
    </source>
</reference>
<feature type="transmembrane region" description="Helical" evidence="1">
    <location>
        <begin position="6"/>
        <end position="31"/>
    </location>
</feature>
<evidence type="ECO:0000313" key="2">
    <source>
        <dbReference type="EMBL" id="AJH00580.1"/>
    </source>
</evidence>
<dbReference type="AlphaFoldDB" id="A0A0B5QE97"/>
<gene>
    <name evidence="2" type="ORF">LF65_04034</name>
</gene>
<protein>
    <submittedName>
        <fullName evidence="2">Uncharacterized protein</fullName>
    </submittedName>
</protein>
<dbReference type="KEGG" id="cbei:LF65_04034"/>
<feature type="transmembrane region" description="Helical" evidence="1">
    <location>
        <begin position="106"/>
        <end position="134"/>
    </location>
</feature>
<name>A0A0B5QE97_CLOBE</name>
<feature type="transmembrane region" description="Helical" evidence="1">
    <location>
        <begin position="66"/>
        <end position="86"/>
    </location>
</feature>
<keyword evidence="1" id="KW-0472">Membrane</keyword>
<dbReference type="OrthoDB" id="2938946at2"/>
<organism evidence="2 3">
    <name type="scientific">Clostridium beijerinckii</name>
    <name type="common">Clostridium MP</name>
    <dbReference type="NCBI Taxonomy" id="1520"/>
    <lineage>
        <taxon>Bacteria</taxon>
        <taxon>Bacillati</taxon>
        <taxon>Bacillota</taxon>
        <taxon>Clostridia</taxon>
        <taxon>Eubacteriales</taxon>
        <taxon>Clostridiaceae</taxon>
        <taxon>Clostridium</taxon>
    </lineage>
</organism>
<keyword evidence="1" id="KW-1133">Transmembrane helix</keyword>
<dbReference type="EMBL" id="CP010086">
    <property type="protein sequence ID" value="AJH00580.1"/>
    <property type="molecule type" value="Genomic_DNA"/>
</dbReference>
<sequence length="162" mass="18197">MQINSTAINFMSILIKFICIAVVVAIVIGMIKGVKELRKSISRNKQMDKELGHILNEVDKEKNGNIIIKIITIIINMIFCLIFPLSLLGAMVSPMAFDSPGSTESIYTWIFFLSTLSLPAVILISVMISFFLLFKSKLYNKAIIVSLVPIIYFATIFLLFNK</sequence>
<accession>A0A0B5QE97</accession>
<dbReference type="Proteomes" id="UP000031866">
    <property type="component" value="Chromosome"/>
</dbReference>